<accession>Q5DDT4</accession>
<sequence>MDSKVLTCFLGTSHCMALTESIKARWDTNKKANKVILQIRPGWFFSPPPAGGGKKNPRPRVFGCCGAAKQALQRTYNTRHPASTCLALLSARHRLSRLGGWPVPGMGLGGPVWP</sequence>
<organism evidence="1">
    <name type="scientific">Schistosoma japonicum</name>
    <name type="common">Blood fluke</name>
    <dbReference type="NCBI Taxonomy" id="6182"/>
    <lineage>
        <taxon>Eukaryota</taxon>
        <taxon>Metazoa</taxon>
        <taxon>Spiralia</taxon>
        <taxon>Lophotrochozoa</taxon>
        <taxon>Platyhelminthes</taxon>
        <taxon>Trematoda</taxon>
        <taxon>Digenea</taxon>
        <taxon>Strigeidida</taxon>
        <taxon>Schistosomatoidea</taxon>
        <taxon>Schistosomatidae</taxon>
        <taxon>Schistosoma</taxon>
    </lineage>
</organism>
<protein>
    <submittedName>
        <fullName evidence="1">SJCHGC09550 protein</fullName>
    </submittedName>
</protein>
<dbReference type="EMBL" id="AY814290">
    <property type="protein sequence ID" value="AAW26022.1"/>
    <property type="molecule type" value="mRNA"/>
</dbReference>
<evidence type="ECO:0000313" key="1">
    <source>
        <dbReference type="EMBL" id="AAW26022.1"/>
    </source>
</evidence>
<proteinExistence type="evidence at transcript level"/>
<dbReference type="AlphaFoldDB" id="Q5DDT4"/>
<name>Q5DDT4_SCHJA</name>
<reference evidence="1" key="2">
    <citation type="journal article" date="2006" name="PLoS Pathog.">
        <title>New perspectives on host-parasite interplay by comparative transcriptomic and proteomic analyses of Schistosoma japonicum.</title>
        <authorList>
            <person name="Liu F."/>
            <person name="Lu J."/>
            <person name="Hu W."/>
            <person name="Wang S.Y."/>
            <person name="Cui S.J."/>
            <person name="Chi M."/>
            <person name="Yan Q."/>
            <person name="Wang X.R."/>
            <person name="Song H.D."/>
            <person name="Xu X.N."/>
            <person name="Wang J.J."/>
            <person name="Zhang X.L."/>
            <person name="Zhang X."/>
            <person name="Wang Z.Q."/>
            <person name="Xue C.L."/>
            <person name="Brindley P.J."/>
            <person name="McManus D.P."/>
            <person name="Yang P.Y."/>
            <person name="Feng Z."/>
            <person name="Chen Z."/>
            <person name="Han Z.G."/>
        </authorList>
    </citation>
    <scope>NUCLEOTIDE SEQUENCE</scope>
</reference>
<reference evidence="1" key="1">
    <citation type="submission" date="2004-11" db="EMBL/GenBank/DDBJ databases">
        <title>The full-length cDNA sequences of Schistosoma japonicum genes.</title>
        <authorList>
            <person name="Han Z."/>
        </authorList>
    </citation>
    <scope>NUCLEOTIDE SEQUENCE</scope>
</reference>